<evidence type="ECO:0000313" key="3">
    <source>
        <dbReference type="Proteomes" id="UP000236248"/>
    </source>
</evidence>
<name>A0A2K5AP04_9ARCH</name>
<accession>A0A2K5AP04</accession>
<protein>
    <submittedName>
        <fullName evidence="2">Uncharacterized protein</fullName>
    </submittedName>
</protein>
<dbReference type="Proteomes" id="UP000236248">
    <property type="component" value="Chromosome NCAV"/>
</dbReference>
<dbReference type="AlphaFoldDB" id="A0A2K5AP04"/>
<dbReference type="EMBL" id="LT981265">
    <property type="protein sequence ID" value="SPC33373.1"/>
    <property type="molecule type" value="Genomic_DNA"/>
</dbReference>
<evidence type="ECO:0000313" key="2">
    <source>
        <dbReference type="EMBL" id="SPC33373.1"/>
    </source>
</evidence>
<dbReference type="KEGG" id="ncv:NCAV_0173"/>
<keyword evidence="3" id="KW-1185">Reference proteome</keyword>
<reference evidence="3" key="1">
    <citation type="submission" date="2018-01" db="EMBL/GenBank/DDBJ databases">
        <authorList>
            <person name="Kerou L M."/>
        </authorList>
    </citation>
    <scope>NUCLEOTIDE SEQUENCE [LARGE SCALE GENOMIC DNA]</scope>
    <source>
        <strain evidence="3">SCU2</strain>
    </source>
</reference>
<gene>
    <name evidence="2" type="ORF">NCAV_0173</name>
</gene>
<sequence>MLWLKLSNDCLYVCRRQITGGAWRIMGIFDKGKDRCSICGSKITFPYRLERYGIPGFVCGKCYDERLREIYGIDLSRREESKESKQQGLGLGLSKS</sequence>
<feature type="region of interest" description="Disordered" evidence="1">
    <location>
        <begin position="77"/>
        <end position="96"/>
    </location>
</feature>
<organism evidence="2 3">
    <name type="scientific">Candidatus Nitrosocaldus cavascurensis</name>
    <dbReference type="NCBI Taxonomy" id="2058097"/>
    <lineage>
        <taxon>Archaea</taxon>
        <taxon>Nitrososphaerota</taxon>
        <taxon>Nitrososphaeria</taxon>
        <taxon>Candidatus Nitrosocaldales</taxon>
        <taxon>Candidatus Nitrosocaldaceae</taxon>
        <taxon>Candidatus Nitrosocaldus</taxon>
    </lineage>
</organism>
<evidence type="ECO:0000256" key="1">
    <source>
        <dbReference type="SAM" id="MobiDB-lite"/>
    </source>
</evidence>
<proteinExistence type="predicted"/>